<evidence type="ECO:0000256" key="1">
    <source>
        <dbReference type="ARBA" id="ARBA00023015"/>
    </source>
</evidence>
<keyword evidence="7" id="KW-1185">Reference proteome</keyword>
<evidence type="ECO:0000256" key="2">
    <source>
        <dbReference type="ARBA" id="ARBA00023125"/>
    </source>
</evidence>
<dbReference type="Gene3D" id="1.10.10.10">
    <property type="entry name" value="Winged helix-like DNA-binding domain superfamily/Winged helix DNA-binding domain"/>
    <property type="match status" value="1"/>
</dbReference>
<evidence type="ECO:0008006" key="8">
    <source>
        <dbReference type="Google" id="ProtNLM"/>
    </source>
</evidence>
<dbReference type="PANTHER" id="PTHR30136">
    <property type="entry name" value="HELIX-TURN-HELIX TRANSCRIPTIONAL REGULATOR, ICLR FAMILY"/>
    <property type="match status" value="1"/>
</dbReference>
<name>A0A2A4FXR7_9SPHN</name>
<dbReference type="RefSeq" id="WP_066960603.1">
    <property type="nucleotide sequence ID" value="NZ_CP023449.1"/>
</dbReference>
<proteinExistence type="predicted"/>
<keyword evidence="1" id="KW-0805">Transcription regulation</keyword>
<dbReference type="PANTHER" id="PTHR30136:SF8">
    <property type="entry name" value="TRANSCRIPTIONAL REGULATORY PROTEIN"/>
    <property type="match status" value="1"/>
</dbReference>
<reference evidence="6 7" key="1">
    <citation type="submission" date="2017-09" db="EMBL/GenBank/DDBJ databases">
        <title>The Catabolism of 3,6-Dichlorosalicylic acid is Initiated by the Cytochrome P450 Monooxygenase DsmABC in Rhizorhabdus dicambivorans Ndbn-20.</title>
        <authorList>
            <person name="Na L."/>
        </authorList>
    </citation>
    <scope>NUCLEOTIDE SEQUENCE [LARGE SCALE GENOMIC DNA]</scope>
    <source>
        <strain evidence="6 7">Ndbn-20m</strain>
    </source>
</reference>
<dbReference type="PROSITE" id="PS51077">
    <property type="entry name" value="HTH_ICLR"/>
    <property type="match status" value="1"/>
</dbReference>
<dbReference type="AlphaFoldDB" id="A0A2A4FXR7"/>
<dbReference type="Gene3D" id="3.30.450.40">
    <property type="match status" value="1"/>
</dbReference>
<dbReference type="KEGG" id="rdi:CMV14_07080"/>
<dbReference type="InterPro" id="IPR036388">
    <property type="entry name" value="WH-like_DNA-bd_sf"/>
</dbReference>
<dbReference type="InterPro" id="IPR005471">
    <property type="entry name" value="Tscrpt_reg_IclR_N"/>
</dbReference>
<protein>
    <recommendedName>
        <fullName evidence="8">IclR family transcriptional regulator</fullName>
    </recommendedName>
</protein>
<dbReference type="Proteomes" id="UP000218934">
    <property type="component" value="Unassembled WGS sequence"/>
</dbReference>
<accession>A0A2A4FXR7</accession>
<organism evidence="6 7">
    <name type="scientific">Rhizorhabdus dicambivorans</name>
    <dbReference type="NCBI Taxonomy" id="1850238"/>
    <lineage>
        <taxon>Bacteria</taxon>
        <taxon>Pseudomonadati</taxon>
        <taxon>Pseudomonadota</taxon>
        <taxon>Alphaproteobacteria</taxon>
        <taxon>Sphingomonadales</taxon>
        <taxon>Sphingomonadaceae</taxon>
        <taxon>Rhizorhabdus</taxon>
    </lineage>
</organism>
<dbReference type="OrthoDB" id="6811967at2"/>
<dbReference type="InterPro" id="IPR014757">
    <property type="entry name" value="Tscrpt_reg_IclR_C"/>
</dbReference>
<evidence type="ECO:0000259" key="4">
    <source>
        <dbReference type="PROSITE" id="PS51077"/>
    </source>
</evidence>
<dbReference type="InterPro" id="IPR050707">
    <property type="entry name" value="HTH_MetabolicPath_Reg"/>
</dbReference>
<dbReference type="Pfam" id="PF01614">
    <property type="entry name" value="IclR_C"/>
    <property type="match status" value="1"/>
</dbReference>
<evidence type="ECO:0000313" key="6">
    <source>
        <dbReference type="EMBL" id="PCE42546.1"/>
    </source>
</evidence>
<evidence type="ECO:0000256" key="3">
    <source>
        <dbReference type="ARBA" id="ARBA00023163"/>
    </source>
</evidence>
<dbReference type="EMBL" id="NWUF01000007">
    <property type="protein sequence ID" value="PCE42546.1"/>
    <property type="molecule type" value="Genomic_DNA"/>
</dbReference>
<dbReference type="InterPro" id="IPR036390">
    <property type="entry name" value="WH_DNA-bd_sf"/>
</dbReference>
<keyword evidence="2" id="KW-0238">DNA-binding</keyword>
<dbReference type="Pfam" id="PF09339">
    <property type="entry name" value="HTH_IclR"/>
    <property type="match status" value="1"/>
</dbReference>
<gene>
    <name evidence="6" type="ORF">COO09_09000</name>
</gene>
<dbReference type="GO" id="GO:0045892">
    <property type="term" value="P:negative regulation of DNA-templated transcription"/>
    <property type="evidence" value="ECO:0007669"/>
    <property type="project" value="TreeGrafter"/>
</dbReference>
<dbReference type="GO" id="GO:0003677">
    <property type="term" value="F:DNA binding"/>
    <property type="evidence" value="ECO:0007669"/>
    <property type="project" value="UniProtKB-KW"/>
</dbReference>
<dbReference type="InterPro" id="IPR029016">
    <property type="entry name" value="GAF-like_dom_sf"/>
</dbReference>
<keyword evidence="3" id="KW-0804">Transcription</keyword>
<evidence type="ECO:0000313" key="7">
    <source>
        <dbReference type="Proteomes" id="UP000218934"/>
    </source>
</evidence>
<dbReference type="GO" id="GO:0003700">
    <property type="term" value="F:DNA-binding transcription factor activity"/>
    <property type="evidence" value="ECO:0007669"/>
    <property type="project" value="TreeGrafter"/>
</dbReference>
<sequence length="248" mass="26361">MSALLNGREPVPLAQIAAHVQMAPSNVYRYLVSFGEGGLTVQDPTSGRYGLGPLAVQLGLEALRRMDGMEIALRALEEARSLPNISGIHLNVWGTAGTTVVRWISGAGGSISLRIGEGTVLPLATSATGRLWAALTAPAAIEPLLSAEIAQLARERKITASKLNADLSIAFEEIKRIRLSFSSGEQHFGFDAIAAPIFDRFGEMVFSMTAIGNPTQADLRADGNIAARLRELCSLASGQLGFTTWNDT</sequence>
<dbReference type="PROSITE" id="PS51078">
    <property type="entry name" value="ICLR_ED"/>
    <property type="match status" value="1"/>
</dbReference>
<evidence type="ECO:0000259" key="5">
    <source>
        <dbReference type="PROSITE" id="PS51078"/>
    </source>
</evidence>
<comment type="caution">
    <text evidence="6">The sequence shown here is derived from an EMBL/GenBank/DDBJ whole genome shotgun (WGS) entry which is preliminary data.</text>
</comment>
<dbReference type="SUPFAM" id="SSF46785">
    <property type="entry name" value="Winged helix' DNA-binding domain"/>
    <property type="match status" value="1"/>
</dbReference>
<dbReference type="SUPFAM" id="SSF55781">
    <property type="entry name" value="GAF domain-like"/>
    <property type="match status" value="1"/>
</dbReference>
<feature type="domain" description="HTH iclR-type" evidence="4">
    <location>
        <begin position="1"/>
        <end position="53"/>
    </location>
</feature>
<feature type="domain" description="IclR-ED" evidence="5">
    <location>
        <begin position="54"/>
        <end position="242"/>
    </location>
</feature>